<dbReference type="Gene3D" id="4.10.240.10">
    <property type="entry name" value="Zn(2)-C6 fungal-type DNA-binding domain"/>
    <property type="match status" value="1"/>
</dbReference>
<dbReference type="PANTHER" id="PTHR47256:SF1">
    <property type="entry name" value="ZN(II)2CYS6 TRANSCRIPTION FACTOR (EUROFUNG)"/>
    <property type="match status" value="1"/>
</dbReference>
<keyword evidence="3" id="KW-0804">Transcription</keyword>
<feature type="domain" description="Zn(2)-C6 fungal-type" evidence="6">
    <location>
        <begin position="43"/>
        <end position="85"/>
    </location>
</feature>
<evidence type="ECO:0000256" key="5">
    <source>
        <dbReference type="SAM" id="MobiDB-lite"/>
    </source>
</evidence>
<reference evidence="7" key="1">
    <citation type="submission" date="2022-11" db="EMBL/GenBank/DDBJ databases">
        <authorList>
            <person name="Petersen C."/>
        </authorList>
    </citation>
    <scope>NUCLEOTIDE SEQUENCE</scope>
    <source>
        <strain evidence="7">IBT 23319</strain>
    </source>
</reference>
<dbReference type="OrthoDB" id="4356994at2759"/>
<gene>
    <name evidence="7" type="ORF">N7469_009826</name>
</gene>
<reference evidence="7" key="2">
    <citation type="journal article" date="2023" name="IMA Fungus">
        <title>Comparative genomic study of the Penicillium genus elucidates a diverse pangenome and 15 lateral gene transfer events.</title>
        <authorList>
            <person name="Petersen C."/>
            <person name="Sorensen T."/>
            <person name="Nielsen M.R."/>
            <person name="Sondergaard T.E."/>
            <person name="Sorensen J.L."/>
            <person name="Fitzpatrick D.A."/>
            <person name="Frisvad J.C."/>
            <person name="Nielsen K.L."/>
        </authorList>
    </citation>
    <scope>NUCLEOTIDE SEQUENCE</scope>
    <source>
        <strain evidence="7">IBT 23319</strain>
    </source>
</reference>
<comment type="caution">
    <text evidence="7">The sequence shown here is derived from an EMBL/GenBank/DDBJ whole genome shotgun (WGS) entry which is preliminary data.</text>
</comment>
<dbReference type="Proteomes" id="UP001147733">
    <property type="component" value="Unassembled WGS sequence"/>
</dbReference>
<dbReference type="AlphaFoldDB" id="A0A9W9TFY2"/>
<dbReference type="Pfam" id="PF00172">
    <property type="entry name" value="Zn_clus"/>
    <property type="match status" value="1"/>
</dbReference>
<dbReference type="CDD" id="cd00067">
    <property type="entry name" value="GAL4"/>
    <property type="match status" value="1"/>
</dbReference>
<dbReference type="RefSeq" id="XP_056495862.1">
    <property type="nucleotide sequence ID" value="XM_056648731.1"/>
</dbReference>
<proteinExistence type="predicted"/>
<keyword evidence="1" id="KW-0805">Transcription regulation</keyword>
<evidence type="ECO:0000256" key="2">
    <source>
        <dbReference type="ARBA" id="ARBA00023125"/>
    </source>
</evidence>
<dbReference type="InterPro" id="IPR001138">
    <property type="entry name" value="Zn2Cys6_DnaBD"/>
</dbReference>
<dbReference type="InterPro" id="IPR036864">
    <property type="entry name" value="Zn2-C6_fun-type_DNA-bd_sf"/>
</dbReference>
<protein>
    <recommendedName>
        <fullName evidence="6">Zn(2)-C6 fungal-type domain-containing protein</fullName>
    </recommendedName>
</protein>
<keyword evidence="2" id="KW-0238">DNA-binding</keyword>
<keyword evidence="8" id="KW-1185">Reference proteome</keyword>
<feature type="region of interest" description="Disordered" evidence="5">
    <location>
        <begin position="1"/>
        <end position="43"/>
    </location>
</feature>
<dbReference type="GO" id="GO:0008270">
    <property type="term" value="F:zinc ion binding"/>
    <property type="evidence" value="ECO:0007669"/>
    <property type="project" value="InterPro"/>
</dbReference>
<evidence type="ECO:0000259" key="6">
    <source>
        <dbReference type="SMART" id="SM00066"/>
    </source>
</evidence>
<dbReference type="GO" id="GO:0003677">
    <property type="term" value="F:DNA binding"/>
    <property type="evidence" value="ECO:0007669"/>
    <property type="project" value="UniProtKB-KW"/>
</dbReference>
<sequence>MGDGGRPFRPIAPRSIPPGAGAGGGERTPIAGASGLPEEGKMKRASTACKECQKRRTRCTGMPCTECVTHGRECVTDELSDKRRKASAKRTQEELIDLRGFLDQILTVMRISDPAALQHFVQTVRAGADMNEIRDTVQRILHAHTHNQSSEPTLRPSPQNLHVGIDPNMVDPSMRNFFNPNPQ</sequence>
<dbReference type="PANTHER" id="PTHR47256">
    <property type="entry name" value="ZN(II)2CYS6 TRANSCRIPTION FACTOR (EUROFUNG)-RELATED"/>
    <property type="match status" value="1"/>
</dbReference>
<keyword evidence="4" id="KW-0539">Nucleus</keyword>
<organism evidence="7 8">
    <name type="scientific">Penicillium citrinum</name>
    <dbReference type="NCBI Taxonomy" id="5077"/>
    <lineage>
        <taxon>Eukaryota</taxon>
        <taxon>Fungi</taxon>
        <taxon>Dikarya</taxon>
        <taxon>Ascomycota</taxon>
        <taxon>Pezizomycotina</taxon>
        <taxon>Eurotiomycetes</taxon>
        <taxon>Eurotiomycetidae</taxon>
        <taxon>Eurotiales</taxon>
        <taxon>Aspergillaceae</taxon>
        <taxon>Penicillium</taxon>
    </lineage>
</organism>
<dbReference type="EMBL" id="JAPQKT010000009">
    <property type="protein sequence ID" value="KAJ5220939.1"/>
    <property type="molecule type" value="Genomic_DNA"/>
</dbReference>
<dbReference type="SUPFAM" id="SSF57701">
    <property type="entry name" value="Zn2/Cys6 DNA-binding domain"/>
    <property type="match status" value="1"/>
</dbReference>
<evidence type="ECO:0000313" key="7">
    <source>
        <dbReference type="EMBL" id="KAJ5220939.1"/>
    </source>
</evidence>
<dbReference type="SMART" id="SM00066">
    <property type="entry name" value="GAL4"/>
    <property type="match status" value="1"/>
</dbReference>
<evidence type="ECO:0000256" key="4">
    <source>
        <dbReference type="ARBA" id="ARBA00023242"/>
    </source>
</evidence>
<dbReference type="GO" id="GO:0000981">
    <property type="term" value="F:DNA-binding transcription factor activity, RNA polymerase II-specific"/>
    <property type="evidence" value="ECO:0007669"/>
    <property type="project" value="InterPro"/>
</dbReference>
<accession>A0A9W9TFY2</accession>
<dbReference type="GeneID" id="81387898"/>
<evidence type="ECO:0000256" key="1">
    <source>
        <dbReference type="ARBA" id="ARBA00023015"/>
    </source>
</evidence>
<evidence type="ECO:0000256" key="3">
    <source>
        <dbReference type="ARBA" id="ARBA00023163"/>
    </source>
</evidence>
<name>A0A9W9TFY2_PENCI</name>
<evidence type="ECO:0000313" key="8">
    <source>
        <dbReference type="Proteomes" id="UP001147733"/>
    </source>
</evidence>
<dbReference type="InterPro" id="IPR053187">
    <property type="entry name" value="Notoamide_regulator"/>
</dbReference>